<keyword evidence="2" id="KW-1185">Reference proteome</keyword>
<dbReference type="AlphaFoldDB" id="A0AAW0FB45"/>
<organism evidence="1 2">
    <name type="scientific">Cerrena zonata</name>
    <dbReference type="NCBI Taxonomy" id="2478898"/>
    <lineage>
        <taxon>Eukaryota</taxon>
        <taxon>Fungi</taxon>
        <taxon>Dikarya</taxon>
        <taxon>Basidiomycota</taxon>
        <taxon>Agaricomycotina</taxon>
        <taxon>Agaricomycetes</taxon>
        <taxon>Polyporales</taxon>
        <taxon>Cerrenaceae</taxon>
        <taxon>Cerrena</taxon>
    </lineage>
</organism>
<comment type="caution">
    <text evidence="1">The sequence shown here is derived from an EMBL/GenBank/DDBJ whole genome shotgun (WGS) entry which is preliminary data.</text>
</comment>
<protein>
    <submittedName>
        <fullName evidence="1">Uncharacterized protein</fullName>
    </submittedName>
</protein>
<evidence type="ECO:0000313" key="2">
    <source>
        <dbReference type="Proteomes" id="UP001385951"/>
    </source>
</evidence>
<proteinExistence type="predicted"/>
<gene>
    <name evidence="1" type="ORF">QCA50_020031</name>
</gene>
<dbReference type="Proteomes" id="UP001385951">
    <property type="component" value="Unassembled WGS sequence"/>
</dbReference>
<sequence length="102" mass="11347">MLQDIPPLILAHNSMRGIIHAGQVALKFTFMLAEIWRFRSALRTWKYAGYSASQWTTLINAEVQGFFANDNNVCGAAVQKGVIPTPQSAVLIFQYIHLPSPS</sequence>
<reference evidence="1 2" key="1">
    <citation type="submission" date="2022-09" db="EMBL/GenBank/DDBJ databases">
        <authorList>
            <person name="Palmer J.M."/>
        </authorList>
    </citation>
    <scope>NUCLEOTIDE SEQUENCE [LARGE SCALE GENOMIC DNA]</scope>
    <source>
        <strain evidence="1 2">DSM 7382</strain>
    </source>
</reference>
<dbReference type="EMBL" id="JASBNA010000098">
    <property type="protein sequence ID" value="KAK7677002.1"/>
    <property type="molecule type" value="Genomic_DNA"/>
</dbReference>
<name>A0AAW0FB45_9APHY</name>
<accession>A0AAW0FB45</accession>
<evidence type="ECO:0000313" key="1">
    <source>
        <dbReference type="EMBL" id="KAK7677002.1"/>
    </source>
</evidence>